<protein>
    <submittedName>
        <fullName evidence="2">Helix-turn-helix domain-containing protein</fullName>
    </submittedName>
</protein>
<proteinExistence type="predicted"/>
<evidence type="ECO:0000313" key="3">
    <source>
        <dbReference type="Proteomes" id="UP000823891"/>
    </source>
</evidence>
<accession>A0A9D2NEC8</accession>
<evidence type="ECO:0000259" key="1">
    <source>
        <dbReference type="PROSITE" id="PS50943"/>
    </source>
</evidence>
<sequence length="76" mass="8945">MQYILQDIPIGKNIREIRMRKEMTQMDVITRIQLKGSIMSRSTLANIESGRRNIKASDLKLLKEIFNVEYNELFAE</sequence>
<dbReference type="InterPro" id="IPR010982">
    <property type="entry name" value="Lambda_DNA-bd_dom_sf"/>
</dbReference>
<organism evidence="2 3">
    <name type="scientific">Candidatus Eisenbergiella merdavium</name>
    <dbReference type="NCBI Taxonomy" id="2838551"/>
    <lineage>
        <taxon>Bacteria</taxon>
        <taxon>Bacillati</taxon>
        <taxon>Bacillota</taxon>
        <taxon>Clostridia</taxon>
        <taxon>Lachnospirales</taxon>
        <taxon>Lachnospiraceae</taxon>
        <taxon>Eisenbergiella</taxon>
    </lineage>
</organism>
<dbReference type="EMBL" id="DWWS01000021">
    <property type="protein sequence ID" value="HJC23243.1"/>
    <property type="molecule type" value="Genomic_DNA"/>
</dbReference>
<evidence type="ECO:0000313" key="2">
    <source>
        <dbReference type="EMBL" id="HJC23243.1"/>
    </source>
</evidence>
<dbReference type="Proteomes" id="UP000823891">
    <property type="component" value="Unassembled WGS sequence"/>
</dbReference>
<dbReference type="Gene3D" id="1.10.260.40">
    <property type="entry name" value="lambda repressor-like DNA-binding domains"/>
    <property type="match status" value="1"/>
</dbReference>
<reference evidence="2" key="2">
    <citation type="submission" date="2021-04" db="EMBL/GenBank/DDBJ databases">
        <authorList>
            <person name="Gilroy R."/>
        </authorList>
    </citation>
    <scope>NUCLEOTIDE SEQUENCE</scope>
    <source>
        <strain evidence="2">USAMLcec2-132</strain>
    </source>
</reference>
<feature type="domain" description="HTH cro/C1-type" evidence="1">
    <location>
        <begin position="14"/>
        <end position="73"/>
    </location>
</feature>
<dbReference type="SMART" id="SM00530">
    <property type="entry name" value="HTH_XRE"/>
    <property type="match status" value="1"/>
</dbReference>
<dbReference type="AlphaFoldDB" id="A0A9D2NEC8"/>
<gene>
    <name evidence="2" type="ORF">H9761_06010</name>
</gene>
<dbReference type="CDD" id="cd00093">
    <property type="entry name" value="HTH_XRE"/>
    <property type="match status" value="1"/>
</dbReference>
<dbReference type="GO" id="GO:0003677">
    <property type="term" value="F:DNA binding"/>
    <property type="evidence" value="ECO:0007669"/>
    <property type="project" value="InterPro"/>
</dbReference>
<dbReference type="SUPFAM" id="SSF47413">
    <property type="entry name" value="lambda repressor-like DNA-binding domains"/>
    <property type="match status" value="1"/>
</dbReference>
<dbReference type="PROSITE" id="PS50943">
    <property type="entry name" value="HTH_CROC1"/>
    <property type="match status" value="1"/>
</dbReference>
<dbReference type="Pfam" id="PF12844">
    <property type="entry name" value="HTH_19"/>
    <property type="match status" value="1"/>
</dbReference>
<dbReference type="InterPro" id="IPR001387">
    <property type="entry name" value="Cro/C1-type_HTH"/>
</dbReference>
<name>A0A9D2NEC8_9FIRM</name>
<reference evidence="2" key="1">
    <citation type="journal article" date="2021" name="PeerJ">
        <title>Extensive microbial diversity within the chicken gut microbiome revealed by metagenomics and culture.</title>
        <authorList>
            <person name="Gilroy R."/>
            <person name="Ravi A."/>
            <person name="Getino M."/>
            <person name="Pursley I."/>
            <person name="Horton D.L."/>
            <person name="Alikhan N.F."/>
            <person name="Baker D."/>
            <person name="Gharbi K."/>
            <person name="Hall N."/>
            <person name="Watson M."/>
            <person name="Adriaenssens E.M."/>
            <person name="Foster-Nyarko E."/>
            <person name="Jarju S."/>
            <person name="Secka A."/>
            <person name="Antonio M."/>
            <person name="Oren A."/>
            <person name="Chaudhuri R.R."/>
            <person name="La Ragione R."/>
            <person name="Hildebrand F."/>
            <person name="Pallen M.J."/>
        </authorList>
    </citation>
    <scope>NUCLEOTIDE SEQUENCE</scope>
    <source>
        <strain evidence="2">USAMLcec2-132</strain>
    </source>
</reference>
<comment type="caution">
    <text evidence="2">The sequence shown here is derived from an EMBL/GenBank/DDBJ whole genome shotgun (WGS) entry which is preliminary data.</text>
</comment>